<proteinExistence type="predicted"/>
<dbReference type="Pfam" id="PF22640">
    <property type="entry name" value="ManC_GMP_beta-helix"/>
    <property type="match status" value="1"/>
</dbReference>
<protein>
    <recommendedName>
        <fullName evidence="1">MannoseP isomerase/GMP-like beta-helix domain-containing protein</fullName>
    </recommendedName>
</protein>
<dbReference type="GO" id="GO:0004475">
    <property type="term" value="F:mannose-1-phosphate guanylyltransferase (GTP) activity"/>
    <property type="evidence" value="ECO:0007669"/>
    <property type="project" value="TreeGrafter"/>
</dbReference>
<dbReference type="InterPro" id="IPR054566">
    <property type="entry name" value="ManC/GMP-like_b-helix"/>
</dbReference>
<dbReference type="PANTHER" id="PTHR46390">
    <property type="entry name" value="MANNOSE-1-PHOSPHATE GUANYLYLTRANSFERASE"/>
    <property type="match status" value="1"/>
</dbReference>
<dbReference type="Gene3D" id="3.90.550.10">
    <property type="entry name" value="Spore Coat Polysaccharide Biosynthesis Protein SpsA, Chain A"/>
    <property type="match status" value="1"/>
</dbReference>
<dbReference type="PANTHER" id="PTHR46390:SF1">
    <property type="entry name" value="MANNOSE-1-PHOSPHATE GUANYLYLTRANSFERASE"/>
    <property type="match status" value="1"/>
</dbReference>
<organism evidence="2">
    <name type="scientific">marine metagenome</name>
    <dbReference type="NCBI Taxonomy" id="408172"/>
    <lineage>
        <taxon>unclassified sequences</taxon>
        <taxon>metagenomes</taxon>
        <taxon>ecological metagenomes</taxon>
    </lineage>
</organism>
<feature type="domain" description="MannoseP isomerase/GMP-like beta-helix" evidence="1">
    <location>
        <begin position="77"/>
        <end position="135"/>
    </location>
</feature>
<dbReference type="InterPro" id="IPR051161">
    <property type="entry name" value="Mannose-6P_isomerase_type2"/>
</dbReference>
<name>A0A382GI78_9ZZZZ</name>
<dbReference type="GO" id="GO:0009298">
    <property type="term" value="P:GDP-mannose biosynthetic process"/>
    <property type="evidence" value="ECO:0007669"/>
    <property type="project" value="TreeGrafter"/>
</dbReference>
<evidence type="ECO:0000313" key="2">
    <source>
        <dbReference type="EMBL" id="SVB74414.1"/>
    </source>
</evidence>
<evidence type="ECO:0000259" key="1">
    <source>
        <dbReference type="Pfam" id="PF22640"/>
    </source>
</evidence>
<dbReference type="AlphaFoldDB" id="A0A382GI78"/>
<dbReference type="SUPFAM" id="SSF53448">
    <property type="entry name" value="Nucleotide-diphospho-sugar transferases"/>
    <property type="match status" value="1"/>
</dbReference>
<gene>
    <name evidence="2" type="ORF">METZ01_LOCUS227268</name>
</gene>
<dbReference type="EMBL" id="UINC01055482">
    <property type="protein sequence ID" value="SVB74414.1"/>
    <property type="molecule type" value="Genomic_DNA"/>
</dbReference>
<accession>A0A382GI78</accession>
<sequence>MSAAAEKWRGIRGLAKLNAALARDYPKLEKISVDYAIMENAQNIVCAEGVFGWDDLGSWPALARHLKPDAAGNCAVGDLIQIDSSNNVVFDARTRNRAPIAIVGISDMVVVQTDDATMVAHQSESQKIKQIVARLARNNRFAHLV</sequence>
<dbReference type="SUPFAM" id="SSF159283">
    <property type="entry name" value="Guanosine diphospho-D-mannose pyrophosphorylase/mannose-6-phosphate isomerase linker domain"/>
    <property type="match status" value="1"/>
</dbReference>
<dbReference type="InterPro" id="IPR029044">
    <property type="entry name" value="Nucleotide-diphossugar_trans"/>
</dbReference>
<reference evidence="2" key="1">
    <citation type="submission" date="2018-05" db="EMBL/GenBank/DDBJ databases">
        <authorList>
            <person name="Lanie J.A."/>
            <person name="Ng W.-L."/>
            <person name="Kazmierczak K.M."/>
            <person name="Andrzejewski T.M."/>
            <person name="Davidsen T.M."/>
            <person name="Wayne K.J."/>
            <person name="Tettelin H."/>
            <person name="Glass J.I."/>
            <person name="Rusch D."/>
            <person name="Podicherti R."/>
            <person name="Tsui H.-C.T."/>
            <person name="Winkler M.E."/>
        </authorList>
    </citation>
    <scope>NUCLEOTIDE SEQUENCE</scope>
</reference>